<dbReference type="EMBL" id="CP002432">
    <property type="protein sequence ID" value="ADU65552.1"/>
    <property type="molecule type" value="Genomic_DNA"/>
</dbReference>
<reference evidence="8 9" key="1">
    <citation type="submission" date="2010-12" db="EMBL/GenBank/DDBJ databases">
        <title>Complete sequence of Desulfurispirillum indicum S5.</title>
        <authorList>
            <consortium name="US DOE Joint Genome Institute"/>
            <person name="Lucas S."/>
            <person name="Copeland A."/>
            <person name="Lapidus A."/>
            <person name="Cheng J.-F."/>
            <person name="Goodwin L."/>
            <person name="Pitluck S."/>
            <person name="Chertkov O."/>
            <person name="Held B."/>
            <person name="Detter J.C."/>
            <person name="Han C."/>
            <person name="Tapia R."/>
            <person name="Land M."/>
            <person name="Hauser L."/>
            <person name="Kyrpides N."/>
            <person name="Ivanova N."/>
            <person name="Mikhailova N."/>
            <person name="Haggblom M."/>
            <person name="Rauschenbach I."/>
            <person name="Bini E."/>
            <person name="Woyke T."/>
        </authorList>
    </citation>
    <scope>NUCLEOTIDE SEQUENCE [LARGE SCALE GENOMIC DNA]</scope>
    <source>
        <strain evidence="9">ATCC BAA-1389 / DSM 22839 / S5</strain>
    </source>
</reference>
<dbReference type="InterPro" id="IPR005467">
    <property type="entry name" value="His_kinase_dom"/>
</dbReference>
<organism evidence="8 9">
    <name type="scientific">Desulfurispirillum indicum (strain ATCC BAA-1389 / DSM 22839 / S5)</name>
    <dbReference type="NCBI Taxonomy" id="653733"/>
    <lineage>
        <taxon>Bacteria</taxon>
        <taxon>Pseudomonadati</taxon>
        <taxon>Chrysiogenota</taxon>
        <taxon>Chrysiogenia</taxon>
        <taxon>Chrysiogenales</taxon>
        <taxon>Chrysiogenaceae</taxon>
        <taxon>Desulfurispirillum</taxon>
    </lineage>
</organism>
<dbReference type="Pfam" id="PF00072">
    <property type="entry name" value="Response_reg"/>
    <property type="match status" value="1"/>
</dbReference>
<sequence length="409" mass="45515">MNTVVSIGSITTAELTQAAAEKLHSRAERFACEVQGFAWCVENPVDVLVVDAELAGASGLDIFRQIRQVPGREHVVGILVTEKGDKWALYEALDAGLNDVVTKPVDKVELLGRLRNLLHLRSGFRGLEEKVSSLESQVDKSLDDLREANTYLNKRVQEESERCLQQQHIILQRTRVIAMGEMLSAVAHHWRQPLTVVSLLVESLRMDYDEGTLSSTGLQQYTEDIINELKMLSGTIDTFRNILKPDASKVRFELEEALKSVLIFIWPQLKDNNIRITLEDTSSHVSLFGYPREFQQVLLSIIGNSRDAIILARKPGRILIHVEQTAGEVIIAISDNGGGIDESVLARIFDPYFTTRERGVGSGVVRGTGTELYLAKIVIEEKMAGVISVENTSEGTRTTIRLPLSIEVQ</sequence>
<evidence type="ECO:0000256" key="3">
    <source>
        <dbReference type="ARBA" id="ARBA00022553"/>
    </source>
</evidence>
<dbReference type="InterPro" id="IPR003594">
    <property type="entry name" value="HATPase_dom"/>
</dbReference>
<dbReference type="InterPro" id="IPR003661">
    <property type="entry name" value="HisK_dim/P_dom"/>
</dbReference>
<dbReference type="eggNOG" id="COG4191">
    <property type="taxonomic scope" value="Bacteria"/>
</dbReference>
<dbReference type="SMART" id="SM00448">
    <property type="entry name" value="REC"/>
    <property type="match status" value="1"/>
</dbReference>
<dbReference type="CDD" id="cd00082">
    <property type="entry name" value="HisKA"/>
    <property type="match status" value="1"/>
</dbReference>
<dbReference type="AlphaFoldDB" id="E6W294"/>
<dbReference type="InterPro" id="IPR011006">
    <property type="entry name" value="CheY-like_superfamily"/>
</dbReference>
<evidence type="ECO:0000313" key="9">
    <source>
        <dbReference type="Proteomes" id="UP000002572"/>
    </source>
</evidence>
<dbReference type="Pfam" id="PF02518">
    <property type="entry name" value="HATPase_c"/>
    <property type="match status" value="1"/>
</dbReference>
<dbReference type="PROSITE" id="PS50110">
    <property type="entry name" value="RESPONSE_REGULATORY"/>
    <property type="match status" value="1"/>
</dbReference>
<dbReference type="InParanoid" id="E6W294"/>
<evidence type="ECO:0000256" key="1">
    <source>
        <dbReference type="ARBA" id="ARBA00000085"/>
    </source>
</evidence>
<keyword evidence="8" id="KW-0067">ATP-binding</keyword>
<dbReference type="STRING" id="653733.Selin_0812"/>
<feature type="domain" description="Histidine kinase" evidence="6">
    <location>
        <begin position="185"/>
        <end position="406"/>
    </location>
</feature>
<dbReference type="SUPFAM" id="SSF47384">
    <property type="entry name" value="Homodimeric domain of signal transducing histidine kinase"/>
    <property type="match status" value="1"/>
</dbReference>
<dbReference type="PANTHER" id="PTHR43547:SF2">
    <property type="entry name" value="HYBRID SIGNAL TRANSDUCTION HISTIDINE KINASE C"/>
    <property type="match status" value="1"/>
</dbReference>
<dbReference type="Gene3D" id="1.10.287.130">
    <property type="match status" value="1"/>
</dbReference>
<evidence type="ECO:0000313" key="8">
    <source>
        <dbReference type="EMBL" id="ADU65552.1"/>
    </source>
</evidence>
<dbReference type="Proteomes" id="UP000002572">
    <property type="component" value="Chromosome"/>
</dbReference>
<evidence type="ECO:0000259" key="7">
    <source>
        <dbReference type="PROSITE" id="PS50110"/>
    </source>
</evidence>
<feature type="domain" description="Response regulatory" evidence="7">
    <location>
        <begin position="2"/>
        <end position="118"/>
    </location>
</feature>
<dbReference type="GO" id="GO:0005524">
    <property type="term" value="F:ATP binding"/>
    <property type="evidence" value="ECO:0007669"/>
    <property type="project" value="UniProtKB-KW"/>
</dbReference>
<evidence type="ECO:0000256" key="2">
    <source>
        <dbReference type="ARBA" id="ARBA00012438"/>
    </source>
</evidence>
<dbReference type="PROSITE" id="PS50109">
    <property type="entry name" value="HIS_KIN"/>
    <property type="match status" value="1"/>
</dbReference>
<comment type="catalytic activity">
    <reaction evidence="1">
        <text>ATP + protein L-histidine = ADP + protein N-phospho-L-histidine.</text>
        <dbReference type="EC" id="2.7.13.3"/>
    </reaction>
</comment>
<evidence type="ECO:0000256" key="4">
    <source>
        <dbReference type="PROSITE-ProRule" id="PRU00169"/>
    </source>
</evidence>
<protein>
    <recommendedName>
        <fullName evidence="2">histidine kinase</fullName>
        <ecNumber evidence="2">2.7.13.3</ecNumber>
    </recommendedName>
</protein>
<dbReference type="InterPro" id="IPR001789">
    <property type="entry name" value="Sig_transdc_resp-reg_receiver"/>
</dbReference>
<dbReference type="Gene3D" id="3.40.50.2300">
    <property type="match status" value="1"/>
</dbReference>
<feature type="modified residue" description="4-aspartylphosphate" evidence="4">
    <location>
        <position position="51"/>
    </location>
</feature>
<dbReference type="SUPFAM" id="SSF52172">
    <property type="entry name" value="CheY-like"/>
    <property type="match status" value="1"/>
</dbReference>
<keyword evidence="3 4" id="KW-0597">Phosphoprotein</keyword>
<dbReference type="InterPro" id="IPR036890">
    <property type="entry name" value="HATPase_C_sf"/>
</dbReference>
<dbReference type="HOGENOM" id="CLU_000445_114_72_0"/>
<dbReference type="OrthoDB" id="9815750at2"/>
<dbReference type="InterPro" id="IPR004358">
    <property type="entry name" value="Sig_transdc_His_kin-like_C"/>
</dbReference>
<dbReference type="GO" id="GO:0000155">
    <property type="term" value="F:phosphorelay sensor kinase activity"/>
    <property type="evidence" value="ECO:0007669"/>
    <property type="project" value="InterPro"/>
</dbReference>
<gene>
    <name evidence="8" type="ordered locus">Selin_0812</name>
</gene>
<dbReference type="PRINTS" id="PR00344">
    <property type="entry name" value="BCTRLSENSOR"/>
</dbReference>
<dbReference type="EC" id="2.7.13.3" evidence="2"/>
<keyword evidence="9" id="KW-1185">Reference proteome</keyword>
<dbReference type="InterPro" id="IPR036097">
    <property type="entry name" value="HisK_dim/P_sf"/>
</dbReference>
<dbReference type="Pfam" id="PF00512">
    <property type="entry name" value="HisKA"/>
    <property type="match status" value="1"/>
</dbReference>
<dbReference type="Gene3D" id="3.30.565.10">
    <property type="entry name" value="Histidine kinase-like ATPase, C-terminal domain"/>
    <property type="match status" value="1"/>
</dbReference>
<evidence type="ECO:0000256" key="5">
    <source>
        <dbReference type="SAM" id="Coils"/>
    </source>
</evidence>
<dbReference type="SMART" id="SM00388">
    <property type="entry name" value="HisKA"/>
    <property type="match status" value="1"/>
</dbReference>
<dbReference type="SUPFAM" id="SSF55874">
    <property type="entry name" value="ATPase domain of HSP90 chaperone/DNA topoisomerase II/histidine kinase"/>
    <property type="match status" value="1"/>
</dbReference>
<feature type="coiled-coil region" evidence="5">
    <location>
        <begin position="124"/>
        <end position="162"/>
    </location>
</feature>
<dbReference type="RefSeq" id="WP_013505438.1">
    <property type="nucleotide sequence ID" value="NC_014836.1"/>
</dbReference>
<accession>E6W294</accession>
<name>E6W294_DESIS</name>
<evidence type="ECO:0000259" key="6">
    <source>
        <dbReference type="PROSITE" id="PS50109"/>
    </source>
</evidence>
<dbReference type="SMART" id="SM00387">
    <property type="entry name" value="HATPase_c"/>
    <property type="match status" value="1"/>
</dbReference>
<dbReference type="PANTHER" id="PTHR43547">
    <property type="entry name" value="TWO-COMPONENT HISTIDINE KINASE"/>
    <property type="match status" value="1"/>
</dbReference>
<dbReference type="KEGG" id="din:Selin_0812"/>
<keyword evidence="5" id="KW-0175">Coiled coil</keyword>
<keyword evidence="8" id="KW-0547">Nucleotide-binding</keyword>
<proteinExistence type="predicted"/>